<reference evidence="6" key="2">
    <citation type="submission" date="2025-09" db="UniProtKB">
        <authorList>
            <consortium name="Ensembl"/>
        </authorList>
    </citation>
    <scope>IDENTIFICATION</scope>
</reference>
<dbReference type="InterPro" id="IPR036504">
    <property type="entry name" value="CGI121/TPRKB_sf"/>
</dbReference>
<dbReference type="Ensembl" id="ENSCPRT00005019820.1">
    <property type="protein sequence ID" value="ENSCPRP00005016930.1"/>
    <property type="gene ID" value="ENSCPRG00005011792.1"/>
</dbReference>
<evidence type="ECO:0000313" key="7">
    <source>
        <dbReference type="Proteomes" id="UP000594220"/>
    </source>
</evidence>
<protein>
    <submittedName>
        <fullName evidence="6">TP53RK binding protein</fullName>
    </submittedName>
</protein>
<comment type="subcellular location">
    <subcellularLocation>
        <location evidence="1">Nucleus</location>
    </subcellularLocation>
</comment>
<keyword evidence="4 5" id="KW-0539">Nucleus</keyword>
<dbReference type="GO" id="GO:0000408">
    <property type="term" value="C:EKC/KEOPS complex"/>
    <property type="evidence" value="ECO:0007669"/>
    <property type="project" value="TreeGrafter"/>
</dbReference>
<keyword evidence="7" id="KW-1185">Reference proteome</keyword>
<sequence length="256" mass="27885">MGVDRQTDRVHTSICSAQVCVPTYSMLKNLPNTGVVCTHTHQACTRSAPTQYTHAQYVYAHTPARPRCTHVAPTLALYRHSARVPPPGQVAAAAAAGPRGWAVRGWAHLAEARGAVGLGLGDVKDLVYIVDPFQILVAANKAVHLHRIGKMKTRSLYAEIIFNLSPNNNISDALKKFGISDSDTEVLIVVIEDKEKSVNLEDIISQVEGEQVSLAELTKITDIAKVKKIYKLTPQEEKIGTLLDGIICRMATKDIS</sequence>
<reference evidence="6" key="1">
    <citation type="submission" date="2025-08" db="UniProtKB">
        <authorList>
            <consortium name="Ensembl"/>
        </authorList>
    </citation>
    <scope>IDENTIFICATION</scope>
</reference>
<dbReference type="PANTHER" id="PTHR15840:SF10">
    <property type="entry name" value="EKC_KEOPS COMPLEX SUBUNIT TPRKB"/>
    <property type="match status" value="1"/>
</dbReference>
<dbReference type="Proteomes" id="UP000594220">
    <property type="component" value="Unplaced"/>
</dbReference>
<evidence type="ECO:0000256" key="1">
    <source>
        <dbReference type="ARBA" id="ARBA00004123"/>
    </source>
</evidence>
<dbReference type="Gene3D" id="3.30.2380.10">
    <property type="entry name" value="CGI121/TPRKB"/>
    <property type="match status" value="1"/>
</dbReference>
<evidence type="ECO:0000256" key="3">
    <source>
        <dbReference type="ARBA" id="ARBA00022694"/>
    </source>
</evidence>
<dbReference type="GeneTree" id="ENSGT00390000012942"/>
<proteinExistence type="inferred from homology"/>
<dbReference type="GO" id="GO:0005634">
    <property type="term" value="C:nucleus"/>
    <property type="evidence" value="ECO:0007669"/>
    <property type="project" value="UniProtKB-SubCell"/>
</dbReference>
<evidence type="ECO:0000256" key="2">
    <source>
        <dbReference type="ARBA" id="ARBA00005546"/>
    </source>
</evidence>
<name>A0A7M4EZ46_CROPO</name>
<evidence type="ECO:0000256" key="4">
    <source>
        <dbReference type="ARBA" id="ARBA00023242"/>
    </source>
</evidence>
<accession>A0A7M4EZ46</accession>
<organism evidence="6 7">
    <name type="scientific">Crocodylus porosus</name>
    <name type="common">Saltwater crocodile</name>
    <name type="synonym">Estuarine crocodile</name>
    <dbReference type="NCBI Taxonomy" id="8502"/>
    <lineage>
        <taxon>Eukaryota</taxon>
        <taxon>Metazoa</taxon>
        <taxon>Chordata</taxon>
        <taxon>Craniata</taxon>
        <taxon>Vertebrata</taxon>
        <taxon>Euteleostomi</taxon>
        <taxon>Archelosauria</taxon>
        <taxon>Archosauria</taxon>
        <taxon>Crocodylia</taxon>
        <taxon>Longirostres</taxon>
        <taxon>Crocodylidae</taxon>
        <taxon>Crocodylus</taxon>
    </lineage>
</organism>
<evidence type="ECO:0000256" key="5">
    <source>
        <dbReference type="RuleBase" id="RU004398"/>
    </source>
</evidence>
<gene>
    <name evidence="6" type="primary">TPRKB</name>
</gene>
<dbReference type="GO" id="GO:0002949">
    <property type="term" value="P:tRNA threonylcarbamoyladenosine modification"/>
    <property type="evidence" value="ECO:0007669"/>
    <property type="project" value="TreeGrafter"/>
</dbReference>
<dbReference type="SUPFAM" id="SSF143870">
    <property type="entry name" value="PF0523-like"/>
    <property type="match status" value="1"/>
</dbReference>
<dbReference type="PANTHER" id="PTHR15840">
    <property type="entry name" value="CGI-121 FAMILY MEMBER"/>
    <property type="match status" value="1"/>
</dbReference>
<dbReference type="AlphaFoldDB" id="A0A7M4EZ46"/>
<dbReference type="Pfam" id="PF08617">
    <property type="entry name" value="CGI-121"/>
    <property type="match status" value="1"/>
</dbReference>
<comment type="similarity">
    <text evidence="2 5">Belongs to the CGI121/TPRKB family.</text>
</comment>
<dbReference type="InterPro" id="IPR013926">
    <property type="entry name" value="CGI121/TPRKB"/>
</dbReference>
<evidence type="ECO:0000313" key="6">
    <source>
        <dbReference type="Ensembl" id="ENSCPRP00005016930.1"/>
    </source>
</evidence>
<dbReference type="GO" id="GO:0005829">
    <property type="term" value="C:cytosol"/>
    <property type="evidence" value="ECO:0007669"/>
    <property type="project" value="TreeGrafter"/>
</dbReference>
<keyword evidence="3" id="KW-0819">tRNA processing</keyword>